<keyword evidence="4" id="KW-0507">mRNA processing</keyword>
<evidence type="ECO:0000256" key="1">
    <source>
        <dbReference type="ARBA" id="ARBA00004324"/>
    </source>
</evidence>
<dbReference type="GO" id="GO:0003677">
    <property type="term" value="F:DNA binding"/>
    <property type="evidence" value="ECO:0007669"/>
    <property type="project" value="UniProtKB-KW"/>
</dbReference>
<feature type="compositionally biased region" description="Basic and acidic residues" evidence="14">
    <location>
        <begin position="119"/>
        <end position="138"/>
    </location>
</feature>
<dbReference type="Gene3D" id="2.60.200.20">
    <property type="match status" value="1"/>
</dbReference>
<dbReference type="Pfam" id="PF00498">
    <property type="entry name" value="FHA"/>
    <property type="match status" value="1"/>
</dbReference>
<dbReference type="STRING" id="407821.A0A087TZD5"/>
<dbReference type="InterPro" id="IPR000253">
    <property type="entry name" value="FHA_dom"/>
</dbReference>
<evidence type="ECO:0000256" key="11">
    <source>
        <dbReference type="ARBA" id="ARBA00023242"/>
    </source>
</evidence>
<dbReference type="CDD" id="cd22674">
    <property type="entry name" value="FHA_PPP1R8"/>
    <property type="match status" value="1"/>
</dbReference>
<dbReference type="Gene3D" id="6.10.250.1290">
    <property type="match status" value="1"/>
</dbReference>
<dbReference type="GO" id="GO:0008380">
    <property type="term" value="P:RNA splicing"/>
    <property type="evidence" value="ECO:0007669"/>
    <property type="project" value="UniProtKB-KW"/>
</dbReference>
<keyword evidence="7" id="KW-0805">Transcription regulation</keyword>
<dbReference type="GO" id="GO:0006397">
    <property type="term" value="P:mRNA processing"/>
    <property type="evidence" value="ECO:0007669"/>
    <property type="project" value="UniProtKB-KW"/>
</dbReference>
<dbReference type="GO" id="GO:0016607">
    <property type="term" value="C:nuclear speck"/>
    <property type="evidence" value="ECO:0007669"/>
    <property type="project" value="UniProtKB-SubCell"/>
</dbReference>
<evidence type="ECO:0000259" key="15">
    <source>
        <dbReference type="PROSITE" id="PS50006"/>
    </source>
</evidence>
<keyword evidence="6" id="KW-0694">RNA-binding</keyword>
<feature type="domain" description="FHA" evidence="15">
    <location>
        <begin position="40"/>
        <end position="92"/>
    </location>
</feature>
<keyword evidence="11" id="KW-0539">Nucleus</keyword>
<dbReference type="GO" id="GO:0003723">
    <property type="term" value="F:RNA binding"/>
    <property type="evidence" value="ECO:0007669"/>
    <property type="project" value="UniProtKB-KW"/>
</dbReference>
<organism evidence="16 17">
    <name type="scientific">Stegodyphus mimosarum</name>
    <name type="common">African social velvet spider</name>
    <dbReference type="NCBI Taxonomy" id="407821"/>
    <lineage>
        <taxon>Eukaryota</taxon>
        <taxon>Metazoa</taxon>
        <taxon>Ecdysozoa</taxon>
        <taxon>Arthropoda</taxon>
        <taxon>Chelicerata</taxon>
        <taxon>Arachnida</taxon>
        <taxon>Araneae</taxon>
        <taxon>Araneomorphae</taxon>
        <taxon>Entelegynae</taxon>
        <taxon>Eresoidea</taxon>
        <taxon>Eresidae</taxon>
        <taxon>Stegodyphus</taxon>
    </lineage>
</organism>
<sequence length="291" mass="32702">MANHYDIPSWAGKPPVGLHLDVLKVDKLIQKLMIDEKKCYLFGRNPELNDFCIDHASCSRVHAALVYHKHLNRTFLVDLGSTHGTFIGSIRLEPHKPTQLPVDSKFHFGASTRMYILRERPQKANRSSSEDLEKKNDELEGGLLGLPETETELDNLTEFNTAHNRRITILGITDEEIKPPNRKRKSISVHFSNEEDIINPEDIDPTVGRFRNLVQSAIIPNKRQREESSNLFGTGLNSNPAKRMSQSFHTANDVSRSDSGHGPISPLFTPSLSVKLGLHLPNPAPDIDLEP</sequence>
<feature type="region of interest" description="Disordered" evidence="14">
    <location>
        <begin position="119"/>
        <end position="147"/>
    </location>
</feature>
<feature type="region of interest" description="Disordered" evidence="14">
    <location>
        <begin position="224"/>
        <end position="243"/>
    </location>
</feature>
<keyword evidence="17" id="KW-1185">Reference proteome</keyword>
<evidence type="ECO:0000256" key="3">
    <source>
        <dbReference type="ARBA" id="ARBA00022553"/>
    </source>
</evidence>
<dbReference type="OMA" id="RMHGYSL"/>
<comment type="subcellular location">
    <subcellularLocation>
        <location evidence="1">Nucleus speckle</location>
    </subcellularLocation>
</comment>
<dbReference type="AlphaFoldDB" id="A0A087TZD5"/>
<evidence type="ECO:0000313" key="16">
    <source>
        <dbReference type="EMBL" id="KFM70474.1"/>
    </source>
</evidence>
<evidence type="ECO:0000256" key="10">
    <source>
        <dbReference type="ARBA" id="ARBA00023187"/>
    </source>
</evidence>
<dbReference type="OrthoDB" id="4096268at2759"/>
<name>A0A087TZD5_STEMI</name>
<evidence type="ECO:0000256" key="9">
    <source>
        <dbReference type="ARBA" id="ARBA00023163"/>
    </source>
</evidence>
<gene>
    <name evidence="16" type="ORF">X975_17718</name>
</gene>
<evidence type="ECO:0000256" key="2">
    <source>
        <dbReference type="ARBA" id="ARBA00022491"/>
    </source>
</evidence>
<keyword evidence="5" id="KW-0747">Spliceosome</keyword>
<evidence type="ECO:0000256" key="4">
    <source>
        <dbReference type="ARBA" id="ARBA00022664"/>
    </source>
</evidence>
<protein>
    <recommendedName>
        <fullName evidence="12">Nuclear inhibitor of protein phosphatase 1</fullName>
    </recommendedName>
    <alternativeName>
        <fullName evidence="13">Protein phosphatase 1 regulatory inhibitor subunit 8</fullName>
    </alternativeName>
</protein>
<evidence type="ECO:0000313" key="17">
    <source>
        <dbReference type="Proteomes" id="UP000054359"/>
    </source>
</evidence>
<proteinExistence type="predicted"/>
<dbReference type="EMBL" id="KK117440">
    <property type="protein sequence ID" value="KFM70474.1"/>
    <property type="molecule type" value="Genomic_DNA"/>
</dbReference>
<feature type="compositionally biased region" description="Polar residues" evidence="14">
    <location>
        <begin position="229"/>
        <end position="243"/>
    </location>
</feature>
<evidence type="ECO:0000256" key="6">
    <source>
        <dbReference type="ARBA" id="ARBA00022884"/>
    </source>
</evidence>
<evidence type="ECO:0000256" key="12">
    <source>
        <dbReference type="ARBA" id="ARBA00068386"/>
    </source>
</evidence>
<dbReference type="Proteomes" id="UP000054359">
    <property type="component" value="Unassembled WGS sequence"/>
</dbReference>
<keyword evidence="8" id="KW-0238">DNA-binding</keyword>
<feature type="non-terminal residue" evidence="16">
    <location>
        <position position="291"/>
    </location>
</feature>
<dbReference type="SMART" id="SM00240">
    <property type="entry name" value="FHA"/>
    <property type="match status" value="1"/>
</dbReference>
<dbReference type="GO" id="GO:0005681">
    <property type="term" value="C:spliceosomal complex"/>
    <property type="evidence" value="ECO:0007669"/>
    <property type="project" value="UniProtKB-KW"/>
</dbReference>
<dbReference type="PANTHER" id="PTHR23308">
    <property type="entry name" value="NUCLEAR INHIBITOR OF PROTEIN PHOSPHATASE-1"/>
    <property type="match status" value="1"/>
</dbReference>
<keyword evidence="10" id="KW-0508">mRNA splicing</keyword>
<keyword evidence="9" id="KW-0804">Transcription</keyword>
<evidence type="ECO:0000256" key="5">
    <source>
        <dbReference type="ARBA" id="ARBA00022728"/>
    </source>
</evidence>
<dbReference type="InterPro" id="IPR008984">
    <property type="entry name" value="SMAD_FHA_dom_sf"/>
</dbReference>
<keyword evidence="3" id="KW-0597">Phosphoprotein</keyword>
<evidence type="ECO:0000256" key="14">
    <source>
        <dbReference type="SAM" id="MobiDB-lite"/>
    </source>
</evidence>
<dbReference type="InterPro" id="IPR050923">
    <property type="entry name" value="Cell_Proc_Reg/RNA_Proc"/>
</dbReference>
<reference evidence="16 17" key="1">
    <citation type="submission" date="2013-11" db="EMBL/GenBank/DDBJ databases">
        <title>Genome sequencing of Stegodyphus mimosarum.</title>
        <authorList>
            <person name="Bechsgaard J."/>
        </authorList>
    </citation>
    <scope>NUCLEOTIDE SEQUENCE [LARGE SCALE GENOMIC DNA]</scope>
</reference>
<evidence type="ECO:0000256" key="8">
    <source>
        <dbReference type="ARBA" id="ARBA00023125"/>
    </source>
</evidence>
<accession>A0A087TZD5</accession>
<dbReference type="FunFam" id="2.60.200.20:FF:000012">
    <property type="entry name" value="Nuclear inhibitor of protein phosphatase 1"/>
    <property type="match status" value="1"/>
</dbReference>
<evidence type="ECO:0000256" key="13">
    <source>
        <dbReference type="ARBA" id="ARBA00077703"/>
    </source>
</evidence>
<dbReference type="PROSITE" id="PS50006">
    <property type="entry name" value="FHA_DOMAIN"/>
    <property type="match status" value="1"/>
</dbReference>
<keyword evidence="2" id="KW-0678">Repressor</keyword>
<dbReference type="SUPFAM" id="SSF49879">
    <property type="entry name" value="SMAD/FHA domain"/>
    <property type="match status" value="1"/>
</dbReference>
<evidence type="ECO:0000256" key="7">
    <source>
        <dbReference type="ARBA" id="ARBA00023015"/>
    </source>
</evidence>